<feature type="domain" description="Peptidase S8/S53" evidence="7">
    <location>
        <begin position="57"/>
        <end position="284"/>
    </location>
</feature>
<dbReference type="PROSITE" id="PS51892">
    <property type="entry name" value="SUBTILASE"/>
    <property type="match status" value="1"/>
</dbReference>
<feature type="active site" description="Charge relay system" evidence="5">
    <location>
        <position position="99"/>
    </location>
</feature>
<keyword evidence="6" id="KW-0812">Transmembrane</keyword>
<evidence type="ECO:0000256" key="6">
    <source>
        <dbReference type="SAM" id="Phobius"/>
    </source>
</evidence>
<evidence type="ECO:0000256" key="4">
    <source>
        <dbReference type="ARBA" id="ARBA00022825"/>
    </source>
</evidence>
<feature type="transmembrane region" description="Helical" evidence="6">
    <location>
        <begin position="301"/>
        <end position="320"/>
    </location>
</feature>
<organism evidence="8 9">
    <name type="scientific">Lentzea albidocapillata subsp. violacea</name>
    <dbReference type="NCBI Taxonomy" id="128104"/>
    <lineage>
        <taxon>Bacteria</taxon>
        <taxon>Bacillati</taxon>
        <taxon>Actinomycetota</taxon>
        <taxon>Actinomycetes</taxon>
        <taxon>Pseudonocardiales</taxon>
        <taxon>Pseudonocardiaceae</taxon>
        <taxon>Lentzea</taxon>
    </lineage>
</organism>
<sequence>MSVWLIGLLAGVLALAGEAGSVGRLHLDQAHRMQTGAGGGEWVARMHLHQAHRSSTGAGVTIGLVDTGVDPAAPGLADVLLSGAEFPDLGQGATDFSGHGTTMALLVHEVAPEAKILPARLNGGGDANAAIRWVVDQGATIVNLSVGSGVSGSAAFDDGLRYAAEHDAVVVAAAGNASTDRTVTSPADRPGVLAVSAVDGNGRFAEAVSVEGPEVALAAPGVDIATADRPATSGTSQAAAITSGVAALVRSRFPGLDATETAGRLTRTATDAGPAGRDDQYGYGVVDPVAALDGEEPRTPWWVWTFVAVLFVVAGSTLVWRRLRRRQRPGGAPPGR</sequence>
<proteinExistence type="inferred from homology"/>
<dbReference type="GO" id="GO:0006508">
    <property type="term" value="P:proteolysis"/>
    <property type="evidence" value="ECO:0007669"/>
    <property type="project" value="UniProtKB-KW"/>
</dbReference>
<dbReference type="AlphaFoldDB" id="A0A1G9X785"/>
<dbReference type="InterPro" id="IPR036852">
    <property type="entry name" value="Peptidase_S8/S53_dom_sf"/>
</dbReference>
<feature type="active site" description="Charge relay system" evidence="5">
    <location>
        <position position="236"/>
    </location>
</feature>
<keyword evidence="6" id="KW-0472">Membrane</keyword>
<evidence type="ECO:0000313" key="8">
    <source>
        <dbReference type="EMBL" id="SDM92598.1"/>
    </source>
</evidence>
<evidence type="ECO:0000259" key="7">
    <source>
        <dbReference type="Pfam" id="PF00082"/>
    </source>
</evidence>
<protein>
    <submittedName>
        <fullName evidence="8">Subtilase family protein</fullName>
    </submittedName>
</protein>
<dbReference type="Pfam" id="PF00082">
    <property type="entry name" value="Peptidase_S8"/>
    <property type="match status" value="1"/>
</dbReference>
<evidence type="ECO:0000256" key="1">
    <source>
        <dbReference type="ARBA" id="ARBA00011073"/>
    </source>
</evidence>
<dbReference type="PANTHER" id="PTHR43806">
    <property type="entry name" value="PEPTIDASE S8"/>
    <property type="match status" value="1"/>
</dbReference>
<keyword evidence="4 5" id="KW-0720">Serine protease</keyword>
<dbReference type="SUPFAM" id="SSF52743">
    <property type="entry name" value="Subtilisin-like"/>
    <property type="match status" value="1"/>
</dbReference>
<dbReference type="PRINTS" id="PR00723">
    <property type="entry name" value="SUBTILISIN"/>
</dbReference>
<dbReference type="RefSeq" id="WP_176929977.1">
    <property type="nucleotide sequence ID" value="NZ_FNET01000029.1"/>
</dbReference>
<dbReference type="PANTHER" id="PTHR43806:SF11">
    <property type="entry name" value="CEREVISIN-RELATED"/>
    <property type="match status" value="1"/>
</dbReference>
<gene>
    <name evidence="8" type="ORF">SAMN04488074_12962</name>
</gene>
<keyword evidence="6" id="KW-1133">Transmembrane helix</keyword>
<evidence type="ECO:0000256" key="2">
    <source>
        <dbReference type="ARBA" id="ARBA00022670"/>
    </source>
</evidence>
<dbReference type="EMBL" id="FNET01000029">
    <property type="protein sequence ID" value="SDM92598.1"/>
    <property type="molecule type" value="Genomic_DNA"/>
</dbReference>
<evidence type="ECO:0000256" key="3">
    <source>
        <dbReference type="ARBA" id="ARBA00022801"/>
    </source>
</evidence>
<name>A0A1G9X785_9PSEU</name>
<accession>A0A1G9X785</accession>
<dbReference type="InterPro" id="IPR000209">
    <property type="entry name" value="Peptidase_S8/S53_dom"/>
</dbReference>
<dbReference type="Proteomes" id="UP000199682">
    <property type="component" value="Unassembled WGS sequence"/>
</dbReference>
<dbReference type="GO" id="GO:0004252">
    <property type="term" value="F:serine-type endopeptidase activity"/>
    <property type="evidence" value="ECO:0007669"/>
    <property type="project" value="UniProtKB-UniRule"/>
</dbReference>
<evidence type="ECO:0000256" key="5">
    <source>
        <dbReference type="PROSITE-ProRule" id="PRU01240"/>
    </source>
</evidence>
<reference evidence="9" key="1">
    <citation type="submission" date="2016-10" db="EMBL/GenBank/DDBJ databases">
        <authorList>
            <person name="Varghese N."/>
            <person name="Submissions S."/>
        </authorList>
    </citation>
    <scope>NUCLEOTIDE SEQUENCE [LARGE SCALE GENOMIC DNA]</scope>
    <source>
        <strain evidence="9">DSM 44796</strain>
    </source>
</reference>
<dbReference type="InterPro" id="IPR050131">
    <property type="entry name" value="Peptidase_S8_subtilisin-like"/>
</dbReference>
<feature type="active site" description="Charge relay system" evidence="5">
    <location>
        <position position="66"/>
    </location>
</feature>
<comment type="similarity">
    <text evidence="1 5">Belongs to the peptidase S8 family.</text>
</comment>
<evidence type="ECO:0000313" key="9">
    <source>
        <dbReference type="Proteomes" id="UP000199682"/>
    </source>
</evidence>
<keyword evidence="2 5" id="KW-0645">Protease</keyword>
<dbReference type="InterPro" id="IPR015500">
    <property type="entry name" value="Peptidase_S8_subtilisin-rel"/>
</dbReference>
<keyword evidence="3 5" id="KW-0378">Hydrolase</keyword>
<dbReference type="Gene3D" id="3.40.50.200">
    <property type="entry name" value="Peptidase S8/S53 domain"/>
    <property type="match status" value="1"/>
</dbReference>